<accession>A0A4C1UV49</accession>
<evidence type="ECO:0000313" key="2">
    <source>
        <dbReference type="EMBL" id="GBP29866.1"/>
    </source>
</evidence>
<evidence type="ECO:0000313" key="3">
    <source>
        <dbReference type="Proteomes" id="UP000299102"/>
    </source>
</evidence>
<comment type="caution">
    <text evidence="2">The sequence shown here is derived from an EMBL/GenBank/DDBJ whole genome shotgun (WGS) entry which is preliminary data.</text>
</comment>
<feature type="compositionally biased region" description="Polar residues" evidence="1">
    <location>
        <begin position="77"/>
        <end position="92"/>
    </location>
</feature>
<sequence>MKDSVFGSFGRNRRIVTLLLLFSTLYENYEDSQRIPDKRHARQATRIKKKIGIDTALLNIYTPRSSVREGIVRHTRSSQFPSRRQNTNQKGDGTSKKKIRLARAAPSPRVFRKLEPTKWDVGIFRFEFLLCTIFYFAPKVTLPSPPTRGKTRRHSLRGGGAAGSRGDSKGQPSPREKPSLCPISFHSEGFGRKHVSHALSHKTIQGGIIKPIMNGVSESEARASAPSAPAEGHA</sequence>
<feature type="region of interest" description="Disordered" evidence="1">
    <location>
        <begin position="142"/>
        <end position="184"/>
    </location>
</feature>
<protein>
    <submittedName>
        <fullName evidence="2">Uncharacterized protein</fullName>
    </submittedName>
</protein>
<keyword evidence="3" id="KW-1185">Reference proteome</keyword>
<reference evidence="2 3" key="1">
    <citation type="journal article" date="2019" name="Commun. Biol.">
        <title>The bagworm genome reveals a unique fibroin gene that provides high tensile strength.</title>
        <authorList>
            <person name="Kono N."/>
            <person name="Nakamura H."/>
            <person name="Ohtoshi R."/>
            <person name="Tomita M."/>
            <person name="Numata K."/>
            <person name="Arakawa K."/>
        </authorList>
    </citation>
    <scope>NUCLEOTIDE SEQUENCE [LARGE SCALE GENOMIC DNA]</scope>
</reference>
<organism evidence="2 3">
    <name type="scientific">Eumeta variegata</name>
    <name type="common">Bagworm moth</name>
    <name type="synonym">Eumeta japonica</name>
    <dbReference type="NCBI Taxonomy" id="151549"/>
    <lineage>
        <taxon>Eukaryota</taxon>
        <taxon>Metazoa</taxon>
        <taxon>Ecdysozoa</taxon>
        <taxon>Arthropoda</taxon>
        <taxon>Hexapoda</taxon>
        <taxon>Insecta</taxon>
        <taxon>Pterygota</taxon>
        <taxon>Neoptera</taxon>
        <taxon>Endopterygota</taxon>
        <taxon>Lepidoptera</taxon>
        <taxon>Glossata</taxon>
        <taxon>Ditrysia</taxon>
        <taxon>Tineoidea</taxon>
        <taxon>Psychidae</taxon>
        <taxon>Oiketicinae</taxon>
        <taxon>Eumeta</taxon>
    </lineage>
</organism>
<dbReference type="Proteomes" id="UP000299102">
    <property type="component" value="Unassembled WGS sequence"/>
</dbReference>
<name>A0A4C1UV49_EUMVA</name>
<dbReference type="AlphaFoldDB" id="A0A4C1UV49"/>
<proteinExistence type="predicted"/>
<evidence type="ECO:0000256" key="1">
    <source>
        <dbReference type="SAM" id="MobiDB-lite"/>
    </source>
</evidence>
<dbReference type="EMBL" id="BGZK01000225">
    <property type="protein sequence ID" value="GBP29866.1"/>
    <property type="molecule type" value="Genomic_DNA"/>
</dbReference>
<feature type="region of interest" description="Disordered" evidence="1">
    <location>
        <begin position="71"/>
        <end position="102"/>
    </location>
</feature>
<gene>
    <name evidence="2" type="ORF">EVAR_20195_1</name>
</gene>